<keyword evidence="3" id="KW-0812">Transmembrane</keyword>
<feature type="compositionally biased region" description="Basic and acidic residues" evidence="2">
    <location>
        <begin position="79"/>
        <end position="96"/>
    </location>
</feature>
<evidence type="ECO:0000313" key="4">
    <source>
        <dbReference type="EMBL" id="CAK9251377.1"/>
    </source>
</evidence>
<organism evidence="4 5">
    <name type="scientific">Sphagnum jensenii</name>
    <dbReference type="NCBI Taxonomy" id="128206"/>
    <lineage>
        <taxon>Eukaryota</taxon>
        <taxon>Viridiplantae</taxon>
        <taxon>Streptophyta</taxon>
        <taxon>Embryophyta</taxon>
        <taxon>Bryophyta</taxon>
        <taxon>Sphagnophytina</taxon>
        <taxon>Sphagnopsida</taxon>
        <taxon>Sphagnales</taxon>
        <taxon>Sphagnaceae</taxon>
        <taxon>Sphagnum</taxon>
    </lineage>
</organism>
<comment type="caution">
    <text evidence="4">The sequence shown here is derived from an EMBL/GenBank/DDBJ whole genome shotgun (WGS) entry which is preliminary data.</text>
</comment>
<dbReference type="Gene3D" id="1.20.58.390">
    <property type="entry name" value="Neurotransmitter-gated ion-channel transmembrane domain"/>
    <property type="match status" value="1"/>
</dbReference>
<feature type="transmembrane region" description="Helical" evidence="3">
    <location>
        <begin position="196"/>
        <end position="215"/>
    </location>
</feature>
<comment type="subcellular location">
    <subcellularLocation>
        <location evidence="1">Membrane</location>
        <topology evidence="1">Multi-pass membrane protein</topology>
    </subcellularLocation>
</comment>
<feature type="compositionally biased region" description="Basic and acidic residues" evidence="2">
    <location>
        <begin position="55"/>
        <end position="70"/>
    </location>
</feature>
<proteinExistence type="predicted"/>
<dbReference type="InterPro" id="IPR038050">
    <property type="entry name" value="Neuro_actylchol_rec"/>
</dbReference>
<evidence type="ECO:0000313" key="5">
    <source>
        <dbReference type="Proteomes" id="UP001497444"/>
    </source>
</evidence>
<name>A0ABP0VAC4_9BRYO</name>
<dbReference type="Proteomes" id="UP001497444">
    <property type="component" value="Unassembled WGS sequence"/>
</dbReference>
<keyword evidence="3" id="KW-1133">Transmembrane helix</keyword>
<evidence type="ECO:0000256" key="2">
    <source>
        <dbReference type="SAM" id="MobiDB-lite"/>
    </source>
</evidence>
<dbReference type="InterPro" id="IPR036734">
    <property type="entry name" value="Neur_chan_lig-bd_sf"/>
</dbReference>
<dbReference type="SUPFAM" id="SSF90112">
    <property type="entry name" value="Neurotransmitter-gated ion-channel transmembrane pore"/>
    <property type="match status" value="1"/>
</dbReference>
<gene>
    <name evidence="4" type="ORF">CSSPJE1EN1_LOCUS26755</name>
</gene>
<dbReference type="Gene3D" id="2.70.170.10">
    <property type="entry name" value="Neurotransmitter-gated ion-channel ligand-binding domain"/>
    <property type="match status" value="1"/>
</dbReference>
<protein>
    <submittedName>
        <fullName evidence="4">Uncharacterized protein</fullName>
    </submittedName>
</protein>
<keyword evidence="3" id="KW-0472">Membrane</keyword>
<evidence type="ECO:0000256" key="3">
    <source>
        <dbReference type="SAM" id="Phobius"/>
    </source>
</evidence>
<dbReference type="EMBL" id="CAXAQS010000370">
    <property type="protein sequence ID" value="CAK9251377.1"/>
    <property type="molecule type" value="Genomic_DNA"/>
</dbReference>
<accession>A0ABP0VAC4</accession>
<sequence>MEVKDGDDTDNAAEDKVVELMAKSIERVIDRKFSFLEKLSRQIDKLSIVEPSSNESEKKDDRSKEKKNADTVEGVDTVAKPEVKEMKEDKKNKETPPQKTVALSYKINCVSDVSVVASTFEIDVKIFTYWTDEKLVGRKNGSFIDYEKEKGLFEPDIIVTNEFQLNVVDKDSNSKIIDPKTGEVKRRKYHWHLTNVYLPTAAFLLISWLVFFYSVDSRAERIDICIATLLASISNK</sequence>
<evidence type="ECO:0000256" key="1">
    <source>
        <dbReference type="ARBA" id="ARBA00004141"/>
    </source>
</evidence>
<dbReference type="InterPro" id="IPR036719">
    <property type="entry name" value="Neuro-gated_channel_TM_sf"/>
</dbReference>
<feature type="region of interest" description="Disordered" evidence="2">
    <location>
        <begin position="47"/>
        <end position="96"/>
    </location>
</feature>
<keyword evidence="5" id="KW-1185">Reference proteome</keyword>
<reference evidence="4" key="1">
    <citation type="submission" date="2024-02" db="EMBL/GenBank/DDBJ databases">
        <authorList>
            <consortium name="ELIXIR-Norway"/>
            <consortium name="Elixir Norway"/>
        </authorList>
    </citation>
    <scope>NUCLEOTIDE SEQUENCE</scope>
</reference>